<evidence type="ECO:0000313" key="2">
    <source>
        <dbReference type="EMBL" id="KZE36348.1"/>
    </source>
</evidence>
<dbReference type="NCBIfam" id="NF005804">
    <property type="entry name" value="PRK07659.1"/>
    <property type="match status" value="1"/>
</dbReference>
<dbReference type="Proteomes" id="UP000076490">
    <property type="component" value="Unassembled WGS sequence"/>
</dbReference>
<reference evidence="2 3" key="1">
    <citation type="submission" date="2016-01" db="EMBL/GenBank/DDBJ databases">
        <title>Whole genome sequencing of Bhargavaea cecembensis T14.</title>
        <authorList>
            <person name="Hong K.W."/>
        </authorList>
    </citation>
    <scope>NUCLEOTIDE SEQUENCE [LARGE SCALE GENOMIC DNA]</scope>
    <source>
        <strain evidence="2 3">T14</strain>
    </source>
</reference>
<accession>A0A161RF87</accession>
<gene>
    <name evidence="2" type="ORF">AV656_14470</name>
</gene>
<dbReference type="SUPFAM" id="SSF52096">
    <property type="entry name" value="ClpP/crotonase"/>
    <property type="match status" value="1"/>
</dbReference>
<comment type="similarity">
    <text evidence="1">Belongs to the enoyl-CoA hydratase/isomerase family.</text>
</comment>
<dbReference type="Gene3D" id="3.90.226.10">
    <property type="entry name" value="2-enoyl-CoA Hydratase, Chain A, domain 1"/>
    <property type="match status" value="1"/>
</dbReference>
<dbReference type="Pfam" id="PF00378">
    <property type="entry name" value="ECH_1"/>
    <property type="match status" value="1"/>
</dbReference>
<dbReference type="AlphaFoldDB" id="A0A161RF87"/>
<name>A0A161RF87_9BACL</name>
<evidence type="ECO:0000313" key="3">
    <source>
        <dbReference type="Proteomes" id="UP000076490"/>
    </source>
</evidence>
<sequence length="260" mass="28155">MAYETIRLERDGKLARVVMNRPDKMNAMNSTMMKELADAFEELKEDRSVQVVILKGEGRAFSAGGDIKEMIDPESPMDLSVVMKDVSRLAIALYTLPQITIASVHGAAAGLGFSIVLACDVIIAEQSSKLAMNFIGIGLVPDGGGHFFLKERIGVPKAKQMIWAGDVMPAEQAAGWGLIDEVAQDGTAHKESEGMAQKLLSTPISAMIASKGILHTSRLEELRSVLELEADAQQAMKETADHKEGIKAFLEKRKPAFTGQ</sequence>
<dbReference type="RefSeq" id="WP_063183410.1">
    <property type="nucleotide sequence ID" value="NZ_LQNT01000013.1"/>
</dbReference>
<dbReference type="PANTHER" id="PTHR43459">
    <property type="entry name" value="ENOYL-COA HYDRATASE"/>
    <property type="match status" value="1"/>
</dbReference>
<dbReference type="InterPro" id="IPR001753">
    <property type="entry name" value="Enoyl-CoA_hydra/iso"/>
</dbReference>
<dbReference type="CDD" id="cd06558">
    <property type="entry name" value="crotonase-like"/>
    <property type="match status" value="1"/>
</dbReference>
<dbReference type="GO" id="GO:0003824">
    <property type="term" value="F:catalytic activity"/>
    <property type="evidence" value="ECO:0007669"/>
    <property type="project" value="UniProtKB-ARBA"/>
</dbReference>
<dbReference type="OrthoDB" id="9775794at2"/>
<evidence type="ECO:0000256" key="1">
    <source>
        <dbReference type="ARBA" id="ARBA00005254"/>
    </source>
</evidence>
<proteinExistence type="inferred from homology"/>
<comment type="caution">
    <text evidence="2">The sequence shown here is derived from an EMBL/GenBank/DDBJ whole genome shotgun (WGS) entry which is preliminary data.</text>
</comment>
<dbReference type="InterPro" id="IPR029045">
    <property type="entry name" value="ClpP/crotonase-like_dom_sf"/>
</dbReference>
<organism evidence="2 3">
    <name type="scientific">Bhargavaea cecembensis</name>
    <dbReference type="NCBI Taxonomy" id="394098"/>
    <lineage>
        <taxon>Bacteria</taxon>
        <taxon>Bacillati</taxon>
        <taxon>Bacillota</taxon>
        <taxon>Bacilli</taxon>
        <taxon>Bacillales</taxon>
        <taxon>Caryophanaceae</taxon>
        <taxon>Bhargavaea</taxon>
    </lineage>
</organism>
<dbReference type="PANTHER" id="PTHR43459:SF1">
    <property type="entry name" value="EG:BACN32G11.4 PROTEIN"/>
    <property type="match status" value="1"/>
</dbReference>
<dbReference type="InterPro" id="IPR014748">
    <property type="entry name" value="Enoyl-CoA_hydra_C"/>
</dbReference>
<dbReference type="EMBL" id="LQNT01000013">
    <property type="protein sequence ID" value="KZE36348.1"/>
    <property type="molecule type" value="Genomic_DNA"/>
</dbReference>
<dbReference type="Gene3D" id="1.10.12.10">
    <property type="entry name" value="Lyase 2-enoyl-coa Hydratase, Chain A, domain 2"/>
    <property type="match status" value="1"/>
</dbReference>
<protein>
    <submittedName>
        <fullName evidence="2">Enoyl-CoA hydratase</fullName>
    </submittedName>
</protein>